<evidence type="ECO:0000313" key="5">
    <source>
        <dbReference type="Proteomes" id="UP001183629"/>
    </source>
</evidence>
<feature type="region of interest" description="Disordered" evidence="1">
    <location>
        <begin position="746"/>
        <end position="954"/>
    </location>
</feature>
<feature type="compositionally biased region" description="Basic and acidic residues" evidence="1">
    <location>
        <begin position="890"/>
        <end position="900"/>
    </location>
</feature>
<feature type="compositionally biased region" description="Low complexity" evidence="1">
    <location>
        <begin position="746"/>
        <end position="755"/>
    </location>
</feature>
<feature type="domain" description="KAP NTPase" evidence="3">
    <location>
        <begin position="238"/>
        <end position="497"/>
    </location>
</feature>
<keyword evidence="2" id="KW-1133">Transmembrane helix</keyword>
<gene>
    <name evidence="4" type="ORF">J2S44_006529</name>
</gene>
<dbReference type="AlphaFoldDB" id="A0AAE4CYV3"/>
<feature type="compositionally biased region" description="Low complexity" evidence="1">
    <location>
        <begin position="800"/>
        <end position="812"/>
    </location>
</feature>
<accession>A0AAE4CYV3</accession>
<dbReference type="InterPro" id="IPR027417">
    <property type="entry name" value="P-loop_NTPase"/>
</dbReference>
<organism evidence="4 5">
    <name type="scientific">Catenuloplanes niger</name>
    <dbReference type="NCBI Taxonomy" id="587534"/>
    <lineage>
        <taxon>Bacteria</taxon>
        <taxon>Bacillati</taxon>
        <taxon>Actinomycetota</taxon>
        <taxon>Actinomycetes</taxon>
        <taxon>Micromonosporales</taxon>
        <taxon>Micromonosporaceae</taxon>
        <taxon>Catenuloplanes</taxon>
    </lineage>
</organism>
<reference evidence="4 5" key="1">
    <citation type="submission" date="2023-07" db="EMBL/GenBank/DDBJ databases">
        <title>Sequencing the genomes of 1000 actinobacteria strains.</title>
        <authorList>
            <person name="Klenk H.-P."/>
        </authorList>
    </citation>
    <scope>NUCLEOTIDE SEQUENCE [LARGE SCALE GENOMIC DNA]</scope>
    <source>
        <strain evidence="4 5">DSM 44711</strain>
    </source>
</reference>
<protein>
    <recommendedName>
        <fullName evidence="3">KAP NTPase domain-containing protein</fullName>
    </recommendedName>
</protein>
<keyword evidence="2" id="KW-0472">Membrane</keyword>
<evidence type="ECO:0000313" key="4">
    <source>
        <dbReference type="EMBL" id="MDR7326279.1"/>
    </source>
</evidence>
<sequence length="954" mass="101433">MASGTTPAWERWLEAGRDRLAAAFLSGQYTVCRNIARDLMDTPEFANLDTASGNRQTTAFTLALADQEQIAADTETVRNQRPLVLVVPIAAITAVLLLEAGQAVWADLRVLADAALSPADSVAAHWHWADAVRASGLGVPDLVAGTACLAYWCWRWFRFAGRVTLAAVRAARRWRAALTELIAERLRAAYHQLINSAEQRVLTLQTARGLGGGAAQALLIRREMRRVETLAQHLGAGAIAISGGRGVGKTTLLSMLGSADRSGPLLVGVAAPVHYDARDFLLHLYAELARAVLRRSGVPPRRRWVARLRVLAVRSGTAVLLAAAGAAILGVLSPAFAGWLATGRPAPTAPVVLLLLAVTLLRVSLRGGPPRLVRDHSLAAEAVRRLEQTRFLQTLSMEHQAALARGVLQLGSRRSRQLAEQPLTLPEIVASYREFAGLVAAGRPGAPEATRLVIAIDEIDRIVDADLAERFLNEIKSIFGVPGCVYVVSVSEEALANLERRVLRVRTAFDSAFDEVVRLNPLNANDSVELLRRRLTGVPDSFLVLCHCLAGGMPRDVVRAARRMIDLRAEHNRPLSLPDLTRRLVHEEVTSVRRGFLQDAQNRDVDAELLARIHLDPEWPGTDPDGIRTAAAALPDLRPVAVALHFYATVLEIFTERPGTVDEWAILLRRPARLEPPAPPMRAAASLPPEEFASWLAAAVGVPESALPPGSLVELDLLCSVHRLLTLHPAAAMTLLTSVRDRLGLPATTGPATGHGEPGTGPGGPAGGFDAPGDDPSAPDDDPGGPVSATGAPADRDRPAPVVAARAPVGADRSSERAGAGGDQGDADREEAEGEDRGAGPEQGDQRAGAPRITAEHAEEEAGRDEDRGAEDSDVGVGPRAGDVAGGEQQRADQTERDQHAGVGVPGSEERPLQVVGGVAAGDDAQHERTAERDGDDGEDGGAGDDQRNRRHGG</sequence>
<dbReference type="Proteomes" id="UP001183629">
    <property type="component" value="Unassembled WGS sequence"/>
</dbReference>
<proteinExistence type="predicted"/>
<feature type="compositionally biased region" description="Basic and acidic residues" evidence="1">
    <location>
        <begin position="924"/>
        <end position="933"/>
    </location>
</feature>
<evidence type="ECO:0000256" key="1">
    <source>
        <dbReference type="SAM" id="MobiDB-lite"/>
    </source>
</evidence>
<evidence type="ECO:0000256" key="2">
    <source>
        <dbReference type="SAM" id="Phobius"/>
    </source>
</evidence>
<dbReference type="InterPro" id="IPR011646">
    <property type="entry name" value="KAP_P-loop"/>
</dbReference>
<dbReference type="EMBL" id="JAVDYC010000001">
    <property type="protein sequence ID" value="MDR7326279.1"/>
    <property type="molecule type" value="Genomic_DNA"/>
</dbReference>
<name>A0AAE4CYV3_9ACTN</name>
<feature type="compositionally biased region" description="Gly residues" evidence="1">
    <location>
        <begin position="756"/>
        <end position="767"/>
    </location>
</feature>
<feature type="transmembrane region" description="Helical" evidence="2">
    <location>
        <begin position="311"/>
        <end position="336"/>
    </location>
</feature>
<keyword evidence="2" id="KW-0812">Transmembrane</keyword>
<dbReference type="SUPFAM" id="SSF52540">
    <property type="entry name" value="P-loop containing nucleoside triphosphate hydrolases"/>
    <property type="match status" value="1"/>
</dbReference>
<feature type="compositionally biased region" description="Basic and acidic residues" evidence="1">
    <location>
        <begin position="854"/>
        <end position="871"/>
    </location>
</feature>
<evidence type="ECO:0000259" key="3">
    <source>
        <dbReference type="Pfam" id="PF07693"/>
    </source>
</evidence>
<comment type="caution">
    <text evidence="4">The sequence shown here is derived from an EMBL/GenBank/DDBJ whole genome shotgun (WGS) entry which is preliminary data.</text>
</comment>
<feature type="compositionally biased region" description="Acidic residues" evidence="1">
    <location>
        <begin position="934"/>
        <end position="943"/>
    </location>
</feature>
<dbReference type="Pfam" id="PF07693">
    <property type="entry name" value="KAP_NTPase"/>
    <property type="match status" value="1"/>
</dbReference>
<keyword evidence="5" id="KW-1185">Reference proteome</keyword>
<dbReference type="RefSeq" id="WP_310421701.1">
    <property type="nucleotide sequence ID" value="NZ_JAVDYC010000001.1"/>
</dbReference>